<keyword evidence="3" id="KW-1185">Reference proteome</keyword>
<dbReference type="EMBL" id="CM026432">
    <property type="protein sequence ID" value="KAG0557067.1"/>
    <property type="molecule type" value="Genomic_DNA"/>
</dbReference>
<protein>
    <submittedName>
        <fullName evidence="2">Uncharacterized protein</fullName>
    </submittedName>
</protein>
<evidence type="ECO:0000313" key="3">
    <source>
        <dbReference type="Proteomes" id="UP000822688"/>
    </source>
</evidence>
<feature type="region of interest" description="Disordered" evidence="1">
    <location>
        <begin position="1"/>
        <end position="61"/>
    </location>
</feature>
<organism evidence="2 3">
    <name type="scientific">Ceratodon purpureus</name>
    <name type="common">Fire moss</name>
    <name type="synonym">Dicranum purpureum</name>
    <dbReference type="NCBI Taxonomy" id="3225"/>
    <lineage>
        <taxon>Eukaryota</taxon>
        <taxon>Viridiplantae</taxon>
        <taxon>Streptophyta</taxon>
        <taxon>Embryophyta</taxon>
        <taxon>Bryophyta</taxon>
        <taxon>Bryophytina</taxon>
        <taxon>Bryopsida</taxon>
        <taxon>Dicranidae</taxon>
        <taxon>Pseudoditrichales</taxon>
        <taxon>Ditrichaceae</taxon>
        <taxon>Ceratodon</taxon>
    </lineage>
</organism>
<comment type="caution">
    <text evidence="2">The sequence shown here is derived from an EMBL/GenBank/DDBJ whole genome shotgun (WGS) entry which is preliminary data.</text>
</comment>
<feature type="compositionally biased region" description="Polar residues" evidence="1">
    <location>
        <begin position="10"/>
        <end position="45"/>
    </location>
</feature>
<reference evidence="2 3" key="1">
    <citation type="submission" date="2020-06" db="EMBL/GenBank/DDBJ databases">
        <title>WGS assembly of Ceratodon purpureus strain R40.</title>
        <authorList>
            <person name="Carey S.B."/>
            <person name="Jenkins J."/>
            <person name="Shu S."/>
            <person name="Lovell J.T."/>
            <person name="Sreedasyam A."/>
            <person name="Maumus F."/>
            <person name="Tiley G.P."/>
            <person name="Fernandez-Pozo N."/>
            <person name="Barry K."/>
            <person name="Chen C."/>
            <person name="Wang M."/>
            <person name="Lipzen A."/>
            <person name="Daum C."/>
            <person name="Saski C.A."/>
            <person name="Payton A.C."/>
            <person name="Mcbreen J.C."/>
            <person name="Conrad R.E."/>
            <person name="Kollar L.M."/>
            <person name="Olsson S."/>
            <person name="Huttunen S."/>
            <person name="Landis J.B."/>
            <person name="Wickett N.J."/>
            <person name="Johnson M.G."/>
            <person name="Rensing S.A."/>
            <person name="Grimwood J."/>
            <person name="Schmutz J."/>
            <person name="Mcdaniel S.F."/>
        </authorList>
    </citation>
    <scope>NUCLEOTIDE SEQUENCE [LARGE SCALE GENOMIC DNA]</scope>
    <source>
        <strain evidence="2 3">R40</strain>
    </source>
</reference>
<name>A0A8T0GEW2_CERPU</name>
<gene>
    <name evidence="2" type="ORF">KC19_11G100300</name>
</gene>
<evidence type="ECO:0000256" key="1">
    <source>
        <dbReference type="SAM" id="MobiDB-lite"/>
    </source>
</evidence>
<accession>A0A8T0GEW2</accession>
<sequence length="102" mass="11405">MKLQTEEEYSTPTPRQEPLTQILAQSQGSAPHSKTRTNTEQISFLTQQTTRNPSSSSTSPQIYPYCHLQHKLICYGYTIATTCSSETSLSTLSPDIDGQEYN</sequence>
<dbReference type="AlphaFoldDB" id="A0A8T0GEW2"/>
<evidence type="ECO:0000313" key="2">
    <source>
        <dbReference type="EMBL" id="KAG0557067.1"/>
    </source>
</evidence>
<proteinExistence type="predicted"/>
<feature type="compositionally biased region" description="Low complexity" evidence="1">
    <location>
        <begin position="46"/>
        <end position="61"/>
    </location>
</feature>
<dbReference type="Proteomes" id="UP000822688">
    <property type="component" value="Chromosome 11"/>
</dbReference>